<dbReference type="InterPro" id="IPR000719">
    <property type="entry name" value="Prot_kinase_dom"/>
</dbReference>
<dbReference type="InterPro" id="IPR018935">
    <property type="entry name" value="RIO_kinase_CS"/>
</dbReference>
<keyword evidence="3" id="KW-0723">Serine/threonine-protein kinase</keyword>
<proteinExistence type="inferred from homology"/>
<dbReference type="InterPro" id="IPR018934">
    <property type="entry name" value="RIO_dom"/>
</dbReference>
<evidence type="ECO:0000256" key="9">
    <source>
        <dbReference type="ARBA" id="ARBA00022842"/>
    </source>
</evidence>
<evidence type="ECO:0000256" key="6">
    <source>
        <dbReference type="ARBA" id="ARBA00022741"/>
    </source>
</evidence>
<dbReference type="Pfam" id="PF01163">
    <property type="entry name" value="RIO1"/>
    <property type="match status" value="1"/>
</dbReference>
<gene>
    <name evidence="13" type="ORF">GYA37_00185</name>
</gene>
<accession>A0A7X9HS95</accession>
<dbReference type="GO" id="GO:0004674">
    <property type="term" value="F:protein serine/threonine kinase activity"/>
    <property type="evidence" value="ECO:0007669"/>
    <property type="project" value="UniProtKB-KW"/>
</dbReference>
<dbReference type="GO" id="GO:0005524">
    <property type="term" value="F:ATP binding"/>
    <property type="evidence" value="ECO:0007669"/>
    <property type="project" value="UniProtKB-KW"/>
</dbReference>
<name>A0A7X9HS95_UNCKA</name>
<dbReference type="PANTHER" id="PTHR45723">
    <property type="entry name" value="SERINE/THREONINE-PROTEIN KINASE RIO1"/>
    <property type="match status" value="1"/>
</dbReference>
<dbReference type="PROSITE" id="PS50011">
    <property type="entry name" value="PROTEIN_KINASE_DOM"/>
    <property type="match status" value="1"/>
</dbReference>
<evidence type="ECO:0000313" key="14">
    <source>
        <dbReference type="Proteomes" id="UP000590542"/>
    </source>
</evidence>
<keyword evidence="4" id="KW-0808">Transferase</keyword>
<dbReference type="AlphaFoldDB" id="A0A7X9HS95"/>
<dbReference type="Proteomes" id="UP000590542">
    <property type="component" value="Unassembled WGS sequence"/>
</dbReference>
<dbReference type="SMART" id="SM00090">
    <property type="entry name" value="RIO"/>
    <property type="match status" value="1"/>
</dbReference>
<keyword evidence="9" id="KW-0460">Magnesium</keyword>
<evidence type="ECO:0000256" key="10">
    <source>
        <dbReference type="ARBA" id="ARBA00047899"/>
    </source>
</evidence>
<keyword evidence="6" id="KW-0547">Nucleotide-binding</keyword>
<dbReference type="EC" id="2.7.11.1" evidence="2"/>
<dbReference type="EMBL" id="JAAZNV010000005">
    <property type="protein sequence ID" value="NMB91251.1"/>
    <property type="molecule type" value="Genomic_DNA"/>
</dbReference>
<evidence type="ECO:0000256" key="1">
    <source>
        <dbReference type="ARBA" id="ARBA00009196"/>
    </source>
</evidence>
<dbReference type="SUPFAM" id="SSF56112">
    <property type="entry name" value="Protein kinase-like (PK-like)"/>
    <property type="match status" value="1"/>
</dbReference>
<evidence type="ECO:0000256" key="5">
    <source>
        <dbReference type="ARBA" id="ARBA00022723"/>
    </source>
</evidence>
<keyword evidence="7" id="KW-0418">Kinase</keyword>
<dbReference type="GO" id="GO:0046872">
    <property type="term" value="F:metal ion binding"/>
    <property type="evidence" value="ECO:0007669"/>
    <property type="project" value="UniProtKB-KW"/>
</dbReference>
<reference evidence="13 14" key="1">
    <citation type="journal article" date="2020" name="Biotechnol. Biofuels">
        <title>New insights from the biogas microbiome by comprehensive genome-resolved metagenomics of nearly 1600 species originating from multiple anaerobic digesters.</title>
        <authorList>
            <person name="Campanaro S."/>
            <person name="Treu L."/>
            <person name="Rodriguez-R L.M."/>
            <person name="Kovalovszki A."/>
            <person name="Ziels R.M."/>
            <person name="Maus I."/>
            <person name="Zhu X."/>
            <person name="Kougias P.G."/>
            <person name="Basile A."/>
            <person name="Luo G."/>
            <person name="Schluter A."/>
            <person name="Konstantinidis K.T."/>
            <person name="Angelidaki I."/>
        </authorList>
    </citation>
    <scope>NUCLEOTIDE SEQUENCE [LARGE SCALE GENOMIC DNA]</scope>
    <source>
        <strain evidence="13">AS27yjCOA_202</strain>
    </source>
</reference>
<evidence type="ECO:0000256" key="2">
    <source>
        <dbReference type="ARBA" id="ARBA00012513"/>
    </source>
</evidence>
<comment type="caution">
    <text evidence="13">The sequence shown here is derived from an EMBL/GenBank/DDBJ whole genome shotgun (WGS) entry which is preliminary data.</text>
</comment>
<dbReference type="Gene3D" id="3.30.200.20">
    <property type="entry name" value="Phosphorylase Kinase, domain 1"/>
    <property type="match status" value="1"/>
</dbReference>
<evidence type="ECO:0000256" key="8">
    <source>
        <dbReference type="ARBA" id="ARBA00022840"/>
    </source>
</evidence>
<dbReference type="PROSITE" id="PS01245">
    <property type="entry name" value="RIO1"/>
    <property type="match status" value="1"/>
</dbReference>
<comment type="catalytic activity">
    <reaction evidence="10">
        <text>L-threonyl-[protein] + ATP = O-phospho-L-threonyl-[protein] + ADP + H(+)</text>
        <dbReference type="Rhea" id="RHEA:46608"/>
        <dbReference type="Rhea" id="RHEA-COMP:11060"/>
        <dbReference type="Rhea" id="RHEA-COMP:11605"/>
        <dbReference type="ChEBI" id="CHEBI:15378"/>
        <dbReference type="ChEBI" id="CHEBI:30013"/>
        <dbReference type="ChEBI" id="CHEBI:30616"/>
        <dbReference type="ChEBI" id="CHEBI:61977"/>
        <dbReference type="ChEBI" id="CHEBI:456216"/>
        <dbReference type="EC" id="2.7.11.1"/>
    </reaction>
</comment>
<evidence type="ECO:0000256" key="7">
    <source>
        <dbReference type="ARBA" id="ARBA00022777"/>
    </source>
</evidence>
<dbReference type="InterPro" id="IPR000687">
    <property type="entry name" value="RIO_kinase"/>
</dbReference>
<comment type="similarity">
    <text evidence="1">Belongs to the protein kinase superfamily. RIO-type Ser/Thr kinase family.</text>
</comment>
<evidence type="ECO:0000313" key="13">
    <source>
        <dbReference type="EMBL" id="NMB91251.1"/>
    </source>
</evidence>
<evidence type="ECO:0000256" key="4">
    <source>
        <dbReference type="ARBA" id="ARBA00022679"/>
    </source>
</evidence>
<evidence type="ECO:0000259" key="12">
    <source>
        <dbReference type="PROSITE" id="PS50011"/>
    </source>
</evidence>
<keyword evidence="5" id="KW-0479">Metal-binding</keyword>
<dbReference type="InterPro" id="IPR011009">
    <property type="entry name" value="Kinase-like_dom_sf"/>
</dbReference>
<organism evidence="13 14">
    <name type="scientific">candidate division WWE3 bacterium</name>
    <dbReference type="NCBI Taxonomy" id="2053526"/>
    <lineage>
        <taxon>Bacteria</taxon>
        <taxon>Katanobacteria</taxon>
    </lineage>
</organism>
<keyword evidence="8" id="KW-0067">ATP-binding</keyword>
<evidence type="ECO:0000256" key="3">
    <source>
        <dbReference type="ARBA" id="ARBA00022527"/>
    </source>
</evidence>
<protein>
    <recommendedName>
        <fullName evidence="2">non-specific serine/threonine protein kinase</fullName>
        <ecNumber evidence="2">2.7.11.1</ecNumber>
    </recommendedName>
</protein>
<dbReference type="Gene3D" id="1.10.510.10">
    <property type="entry name" value="Transferase(Phosphotransferase) domain 1"/>
    <property type="match status" value="1"/>
</dbReference>
<sequence length="245" mass="28144">MEDLQEIIASFGEKEITITVGDIVKTGKEAIVYKAYLNNELTALKVYKDYNTRAFTDNKGYIAGKYIKKPSLRKATMKKTKVGKDFIHEGWVKREYVMLNRLFSKGCSIPKPIASVKTAILMEFIGNEAKTAPKLKDAILNASQAQTTFELIVENMKKFLDVGVVHADLSEFNILWWKEKPYIIDFPQSIDVKENTNAESLLLRDVNNVCKYFSKYIEINETEVYESLKHILDDFVIYGRNPNFN</sequence>
<comment type="catalytic activity">
    <reaction evidence="11">
        <text>L-seryl-[protein] + ATP = O-phospho-L-seryl-[protein] + ADP + H(+)</text>
        <dbReference type="Rhea" id="RHEA:17989"/>
        <dbReference type="Rhea" id="RHEA-COMP:9863"/>
        <dbReference type="Rhea" id="RHEA-COMP:11604"/>
        <dbReference type="ChEBI" id="CHEBI:15378"/>
        <dbReference type="ChEBI" id="CHEBI:29999"/>
        <dbReference type="ChEBI" id="CHEBI:30616"/>
        <dbReference type="ChEBI" id="CHEBI:83421"/>
        <dbReference type="ChEBI" id="CHEBI:456216"/>
        <dbReference type="EC" id="2.7.11.1"/>
    </reaction>
</comment>
<evidence type="ECO:0000256" key="11">
    <source>
        <dbReference type="ARBA" id="ARBA00048679"/>
    </source>
</evidence>
<feature type="domain" description="Protein kinase" evidence="12">
    <location>
        <begin position="18"/>
        <end position="245"/>
    </location>
</feature>
<dbReference type="InterPro" id="IPR051272">
    <property type="entry name" value="RIO-type_Ser/Thr_kinase"/>
</dbReference>